<protein>
    <recommendedName>
        <fullName evidence="2">Peptide N-acetyl-beta-D-glucosaminyl asparaginase amidase A N-terminal domain-containing protein</fullName>
    </recommendedName>
</protein>
<accession>A0AAN7M6X4</accession>
<dbReference type="PANTHER" id="PTHR31104">
    <property type="entry name" value="PEPTIDE-N4-(N-ACETYL-BETA-GLUCOSAMINYL)ASPARAGINE AMIDASE A PROTEIN"/>
    <property type="match status" value="1"/>
</dbReference>
<keyword evidence="4" id="KW-1185">Reference proteome</keyword>
<organism evidence="3 4">
    <name type="scientific">Trapa natans</name>
    <name type="common">Water chestnut</name>
    <dbReference type="NCBI Taxonomy" id="22666"/>
    <lineage>
        <taxon>Eukaryota</taxon>
        <taxon>Viridiplantae</taxon>
        <taxon>Streptophyta</taxon>
        <taxon>Embryophyta</taxon>
        <taxon>Tracheophyta</taxon>
        <taxon>Spermatophyta</taxon>
        <taxon>Magnoliopsida</taxon>
        <taxon>eudicotyledons</taxon>
        <taxon>Gunneridae</taxon>
        <taxon>Pentapetalae</taxon>
        <taxon>rosids</taxon>
        <taxon>malvids</taxon>
        <taxon>Myrtales</taxon>
        <taxon>Lythraceae</taxon>
        <taxon>Trapa</taxon>
    </lineage>
</organism>
<dbReference type="AlphaFoldDB" id="A0AAN7M6X4"/>
<dbReference type="InterPro" id="IPR021102">
    <property type="entry name" value="PNGase_A"/>
</dbReference>
<feature type="domain" description="Peptide N-acetyl-beta-D-glucosaminyl asparaginase amidase A N-terminal" evidence="2">
    <location>
        <begin position="68"/>
        <end position="412"/>
    </location>
</feature>
<evidence type="ECO:0000256" key="1">
    <source>
        <dbReference type="SAM" id="SignalP"/>
    </source>
</evidence>
<dbReference type="EMBL" id="JAXQNO010000004">
    <property type="protein sequence ID" value="KAK4799199.1"/>
    <property type="molecule type" value="Genomic_DNA"/>
</dbReference>
<comment type="caution">
    <text evidence="3">The sequence shown here is derived from an EMBL/GenBank/DDBJ whole genome shotgun (WGS) entry which is preliminary data.</text>
</comment>
<dbReference type="InterPro" id="IPR056948">
    <property type="entry name" value="PNGaseA_N"/>
</dbReference>
<evidence type="ECO:0000313" key="4">
    <source>
        <dbReference type="Proteomes" id="UP001346149"/>
    </source>
</evidence>
<proteinExistence type="predicted"/>
<evidence type="ECO:0000313" key="3">
    <source>
        <dbReference type="EMBL" id="KAK4799199.1"/>
    </source>
</evidence>
<feature type="chain" id="PRO_5042891139" description="Peptide N-acetyl-beta-D-glucosaminyl asparaginase amidase A N-terminal domain-containing protein" evidence="1">
    <location>
        <begin position="23"/>
        <end position="610"/>
    </location>
</feature>
<gene>
    <name evidence="3" type="ORF">SAY86_024564</name>
</gene>
<reference evidence="3 4" key="1">
    <citation type="journal article" date="2023" name="Hortic Res">
        <title>Pangenome of water caltrop reveals structural variations and asymmetric subgenome divergence after allopolyploidization.</title>
        <authorList>
            <person name="Zhang X."/>
            <person name="Chen Y."/>
            <person name="Wang L."/>
            <person name="Yuan Y."/>
            <person name="Fang M."/>
            <person name="Shi L."/>
            <person name="Lu R."/>
            <person name="Comes H.P."/>
            <person name="Ma Y."/>
            <person name="Chen Y."/>
            <person name="Huang G."/>
            <person name="Zhou Y."/>
            <person name="Zheng Z."/>
            <person name="Qiu Y."/>
        </authorList>
    </citation>
    <scope>NUCLEOTIDE SEQUENCE [LARGE SCALE GENOMIC DNA]</scope>
    <source>
        <strain evidence="3">F231</strain>
    </source>
</reference>
<evidence type="ECO:0000259" key="2">
    <source>
        <dbReference type="Pfam" id="PF12222"/>
    </source>
</evidence>
<keyword evidence="1" id="KW-0732">Signal</keyword>
<name>A0AAN7M6X4_TRANT</name>
<sequence length="610" mass="67593">MSTLGFLLFFFTVTPNPLTVSSSPTTSTTTNTIPARLLKSTSLRHRPSSAPQQYFELALPLESVLDRPSCDHPIIRHSFANTMNSPPYTIPYSPPQPSSGCGALWSRAILEISTSCRGDQYDRISALWLGGVELIRTSTAEPTADGIFWRVRKDVTRYSSLLSRSDLNVTMMLENIVNDEFTGVYNVNATLFFYKDANVISSPLIRKLASNNVPLRGEGINLGLGGAWSLYGPPADLIIPISRNEGGGGFWFRFESELDTHARRISIPSNTKQAVLELYISYHGNDEFWYSNPPYSYIRANNLTTGRGNGAYREVVVTIDGRFAGSEIPFPVVFTGGINPLFWEPVVAIGAFDLPSYDIDLTPMLGFLLDGEPHEFSIRVAHAIPYWLVDANLHLWVDGDSQSVQAKPVIYDAPAIHVQRSSQFKQLDGLFEVEARRKVRVAGWVKSSSGNLTVIVSNEFKLKNSIRFQANGTRKVVKQRVRSKRQTMIKDEVGGIFRRAILRRKYPMTVITAVLPEVGGIGGDNYTLVANVSHGMNERFSGGEFSRSVHNQQDSDGWMLVKGHEVLDGAATTRQSYSYQDGLFCYFRSVAASSGWLIGDNSTFTCASSS</sequence>
<dbReference type="Proteomes" id="UP001346149">
    <property type="component" value="Unassembled WGS sequence"/>
</dbReference>
<feature type="signal peptide" evidence="1">
    <location>
        <begin position="1"/>
        <end position="22"/>
    </location>
</feature>
<dbReference type="Pfam" id="PF12222">
    <property type="entry name" value="PNGaseA"/>
    <property type="match status" value="1"/>
</dbReference>